<dbReference type="InterPro" id="IPR050645">
    <property type="entry name" value="Histidine_acid_phosphatase"/>
</dbReference>
<dbReference type="EMBL" id="GECU01004043">
    <property type="protein sequence ID" value="JAT03664.1"/>
    <property type="molecule type" value="Transcribed_RNA"/>
</dbReference>
<dbReference type="EC" id="3.1.3.2" evidence="3"/>
<evidence type="ECO:0000313" key="8">
    <source>
        <dbReference type="EMBL" id="JAT03664.1"/>
    </source>
</evidence>
<evidence type="ECO:0000256" key="6">
    <source>
        <dbReference type="ARBA" id="ARBA00023157"/>
    </source>
</evidence>
<keyword evidence="6" id="KW-1015">Disulfide bond</keyword>
<keyword evidence="4" id="KW-0732">Signal</keyword>
<reference evidence="8" key="1">
    <citation type="submission" date="2015-11" db="EMBL/GenBank/DDBJ databases">
        <title>De novo transcriptome assembly of four potential Pierce s Disease insect vectors from Arizona vineyards.</title>
        <authorList>
            <person name="Tassone E.E."/>
        </authorList>
    </citation>
    <scope>NUCLEOTIDE SEQUENCE</scope>
</reference>
<dbReference type="Pfam" id="PF00328">
    <property type="entry name" value="His_Phos_2"/>
    <property type="match status" value="1"/>
</dbReference>
<organism evidence="8">
    <name type="scientific">Homalodisca liturata</name>
    <dbReference type="NCBI Taxonomy" id="320908"/>
    <lineage>
        <taxon>Eukaryota</taxon>
        <taxon>Metazoa</taxon>
        <taxon>Ecdysozoa</taxon>
        <taxon>Arthropoda</taxon>
        <taxon>Hexapoda</taxon>
        <taxon>Insecta</taxon>
        <taxon>Pterygota</taxon>
        <taxon>Neoptera</taxon>
        <taxon>Paraneoptera</taxon>
        <taxon>Hemiptera</taxon>
        <taxon>Auchenorrhyncha</taxon>
        <taxon>Membracoidea</taxon>
        <taxon>Cicadellidae</taxon>
        <taxon>Cicadellinae</taxon>
        <taxon>Proconiini</taxon>
        <taxon>Homalodisca</taxon>
    </lineage>
</organism>
<evidence type="ECO:0000256" key="4">
    <source>
        <dbReference type="ARBA" id="ARBA00022729"/>
    </source>
</evidence>
<dbReference type="CDD" id="cd07061">
    <property type="entry name" value="HP_HAP_like"/>
    <property type="match status" value="1"/>
</dbReference>
<feature type="non-terminal residue" evidence="8">
    <location>
        <position position="1"/>
    </location>
</feature>
<name>A0A1B6JXN7_9HEMI</name>
<comment type="catalytic activity">
    <reaction evidence="1">
        <text>a phosphate monoester + H2O = an alcohol + phosphate</text>
        <dbReference type="Rhea" id="RHEA:15017"/>
        <dbReference type="ChEBI" id="CHEBI:15377"/>
        <dbReference type="ChEBI" id="CHEBI:30879"/>
        <dbReference type="ChEBI" id="CHEBI:43474"/>
        <dbReference type="ChEBI" id="CHEBI:67140"/>
        <dbReference type="EC" id="3.1.3.2"/>
    </reaction>
</comment>
<dbReference type="PANTHER" id="PTHR11567">
    <property type="entry name" value="ACID PHOSPHATASE-RELATED"/>
    <property type="match status" value="1"/>
</dbReference>
<dbReference type="InterPro" id="IPR000560">
    <property type="entry name" value="His_Pase_clade-2"/>
</dbReference>
<evidence type="ECO:0000256" key="1">
    <source>
        <dbReference type="ARBA" id="ARBA00000032"/>
    </source>
</evidence>
<keyword evidence="7" id="KW-0325">Glycoprotein</keyword>
<gene>
    <name evidence="8" type="ORF">g.26834</name>
</gene>
<proteinExistence type="inferred from homology"/>
<evidence type="ECO:0000256" key="2">
    <source>
        <dbReference type="ARBA" id="ARBA00005375"/>
    </source>
</evidence>
<comment type="similarity">
    <text evidence="2">Belongs to the histidine acid phosphatase family.</text>
</comment>
<protein>
    <recommendedName>
        <fullName evidence="3">acid phosphatase</fullName>
        <ecNumber evidence="3">3.1.3.2</ecNumber>
    </recommendedName>
</protein>
<sequence length="381" mass="43436">SEQCKVVCCISTGNTSVIKSCAQRYQVTRDGNRASDFSAAMPLCYPVNDTNTWPYGPGQLTNKGRLQMHRLGKKIRSLYDGFISQYYLPEQVMAYTTDESRLVMSAELLLAGLFPPRGYQVWNSDLLWQPVPVFRTNKEHTRRAIPVNALACPKFQRAQASSLEQYEEKYGRNVTHLVEYVQRATGINIVNDVPRNSVNHNLYRIALWFIWESIIHADNEGLKLPEWATRIYPDPIAHLISELTKAYATASDIQIKIFQGEIFQEIISFMQHKVAQMTAPKRFYLYTFHDGTISGLMHILGHSNYSVVQAKTGSALIFELHRDPQSGGHYVKVVLINGATQELELSEVNIPGCDSPCDFHLLCNITEKYYNVDDWKKECEI</sequence>
<evidence type="ECO:0000256" key="7">
    <source>
        <dbReference type="ARBA" id="ARBA00023180"/>
    </source>
</evidence>
<evidence type="ECO:0000256" key="5">
    <source>
        <dbReference type="ARBA" id="ARBA00022801"/>
    </source>
</evidence>
<dbReference type="PANTHER" id="PTHR11567:SF211">
    <property type="entry name" value="PROSTATIC ACID PHOSPHATASE"/>
    <property type="match status" value="1"/>
</dbReference>
<keyword evidence="5" id="KW-0378">Hydrolase</keyword>
<dbReference type="Gene3D" id="3.40.50.1240">
    <property type="entry name" value="Phosphoglycerate mutase-like"/>
    <property type="match status" value="1"/>
</dbReference>
<dbReference type="AlphaFoldDB" id="A0A1B6JXN7"/>
<dbReference type="InterPro" id="IPR029033">
    <property type="entry name" value="His_PPase_superfam"/>
</dbReference>
<dbReference type="GO" id="GO:0003993">
    <property type="term" value="F:acid phosphatase activity"/>
    <property type="evidence" value="ECO:0007669"/>
    <property type="project" value="UniProtKB-EC"/>
</dbReference>
<evidence type="ECO:0000256" key="3">
    <source>
        <dbReference type="ARBA" id="ARBA00012646"/>
    </source>
</evidence>
<dbReference type="SUPFAM" id="SSF53254">
    <property type="entry name" value="Phosphoglycerate mutase-like"/>
    <property type="match status" value="1"/>
</dbReference>
<accession>A0A1B6JXN7</accession>